<evidence type="ECO:0000256" key="6">
    <source>
        <dbReference type="ARBA" id="ARBA00049988"/>
    </source>
</evidence>
<sequence length="95" mass="10826">MSSQTTERDKPVLINMRVNTRISRLIDAAVKLQGMDRTSFILEAACRRAEAVIMDRQPFPLSDEAFGRFEQALEQNALKDNKCLQKLMSKPAPWS</sequence>
<dbReference type="Pfam" id="PF08681">
    <property type="entry name" value="TacA1"/>
    <property type="match status" value="1"/>
</dbReference>
<dbReference type="InterPro" id="IPR010985">
    <property type="entry name" value="Ribbon_hlx_hlx"/>
</dbReference>
<dbReference type="Gene3D" id="1.20.5.780">
    <property type="entry name" value="Single helix bin"/>
    <property type="match status" value="1"/>
</dbReference>
<keyword evidence="3" id="KW-0805">Transcription regulation</keyword>
<dbReference type="InterPro" id="IPR014795">
    <property type="entry name" value="TacA_1-like"/>
</dbReference>
<dbReference type="AlphaFoldDB" id="A0AAJ6BA62"/>
<keyword evidence="1" id="KW-0678">Repressor</keyword>
<evidence type="ECO:0000256" key="4">
    <source>
        <dbReference type="ARBA" id="ARBA00023125"/>
    </source>
</evidence>
<organism evidence="7 8">
    <name type="scientific">Candidatus Pseudomonas phytovorans</name>
    <dbReference type="NCBI Taxonomy" id="3121377"/>
    <lineage>
        <taxon>Bacteria</taxon>
        <taxon>Pseudomonadati</taxon>
        <taxon>Pseudomonadota</taxon>
        <taxon>Gammaproteobacteria</taxon>
        <taxon>Pseudomonadales</taxon>
        <taxon>Pseudomonadaceae</taxon>
        <taxon>Pseudomonas</taxon>
    </lineage>
</organism>
<evidence type="ECO:0000256" key="1">
    <source>
        <dbReference type="ARBA" id="ARBA00022491"/>
    </source>
</evidence>
<dbReference type="GO" id="GO:0003677">
    <property type="term" value="F:DNA binding"/>
    <property type="evidence" value="ECO:0007669"/>
    <property type="project" value="UniProtKB-KW"/>
</dbReference>
<dbReference type="GO" id="GO:0006355">
    <property type="term" value="P:regulation of DNA-templated transcription"/>
    <property type="evidence" value="ECO:0007669"/>
    <property type="project" value="InterPro"/>
</dbReference>
<reference evidence="7" key="1">
    <citation type="submission" date="2023-03" db="EMBL/GenBank/DDBJ databases">
        <title>Andean soil-derived lignocellulolytic bacterial consortium as a source of novel taxa and putative plastic-active enzymes.</title>
        <authorList>
            <person name="Diaz-Garcia L."/>
            <person name="Chuvochina M."/>
            <person name="Feuerriegel G."/>
            <person name="Bunk B."/>
            <person name="Sproer C."/>
            <person name="Streit W.R."/>
            <person name="Rodriguez L.M."/>
            <person name="Overmann J."/>
            <person name="Jimenez D.J."/>
        </authorList>
    </citation>
    <scope>NUCLEOTIDE SEQUENCE</scope>
    <source>
        <strain evidence="7">MAG 876</strain>
    </source>
</reference>
<comment type="similarity">
    <text evidence="6">Belongs to the TacA antitoxin family.</text>
</comment>
<keyword evidence="4" id="KW-0238">DNA-binding</keyword>
<keyword evidence="5" id="KW-0804">Transcription</keyword>
<evidence type="ECO:0000313" key="7">
    <source>
        <dbReference type="EMBL" id="WEK29388.1"/>
    </source>
</evidence>
<proteinExistence type="inferred from homology"/>
<gene>
    <name evidence="7" type="ORF">P0Y58_21150</name>
</gene>
<evidence type="ECO:0000313" key="8">
    <source>
        <dbReference type="Proteomes" id="UP001216329"/>
    </source>
</evidence>
<evidence type="ECO:0000256" key="5">
    <source>
        <dbReference type="ARBA" id="ARBA00023163"/>
    </source>
</evidence>
<name>A0AAJ6BA62_9PSED</name>
<keyword evidence="2" id="KW-1277">Toxin-antitoxin system</keyword>
<evidence type="ECO:0000256" key="3">
    <source>
        <dbReference type="ARBA" id="ARBA00023015"/>
    </source>
</evidence>
<evidence type="ECO:0000256" key="2">
    <source>
        <dbReference type="ARBA" id="ARBA00022649"/>
    </source>
</evidence>
<dbReference type="SUPFAM" id="SSF47598">
    <property type="entry name" value="Ribbon-helix-helix"/>
    <property type="match status" value="1"/>
</dbReference>
<protein>
    <submittedName>
        <fullName evidence="7">DUF1778 domain-containing protein</fullName>
    </submittedName>
</protein>
<accession>A0AAJ6BA62</accession>
<dbReference type="PANTHER" id="PTHR35401:SF1">
    <property type="entry name" value="CYTOPLASMIC PROTEIN"/>
    <property type="match status" value="1"/>
</dbReference>
<dbReference type="Proteomes" id="UP001216329">
    <property type="component" value="Chromosome"/>
</dbReference>
<dbReference type="PANTHER" id="PTHR35401">
    <property type="entry name" value="COPG FAMILY HELIX-TURN-HELIX PROTEIN-RELATED-RELATED"/>
    <property type="match status" value="1"/>
</dbReference>
<dbReference type="EMBL" id="CP119325">
    <property type="protein sequence ID" value="WEK29388.1"/>
    <property type="molecule type" value="Genomic_DNA"/>
</dbReference>